<proteinExistence type="predicted"/>
<evidence type="ECO:0000313" key="2">
    <source>
        <dbReference type="Proteomes" id="UP001208649"/>
    </source>
</evidence>
<evidence type="ECO:0000313" key="1">
    <source>
        <dbReference type="EMBL" id="MCU7617515.1"/>
    </source>
</evidence>
<comment type="caution">
    <text evidence="1">The sequence shown here is derived from an EMBL/GenBank/DDBJ whole genome shotgun (WGS) entry which is preliminary data.</text>
</comment>
<reference evidence="2" key="1">
    <citation type="submission" date="2023-07" db="EMBL/GenBank/DDBJ databases">
        <title>Chryseobacterium sp. strain PBS4-4 Genome sequencing and assembly.</title>
        <authorList>
            <person name="Jung Y."/>
        </authorList>
    </citation>
    <scope>NUCLEOTIDE SEQUENCE [LARGE SCALE GENOMIC DNA]</scope>
    <source>
        <strain evidence="2">PBS4-4</strain>
    </source>
</reference>
<sequence>MRKFLLFMVLSISLSAQKTELIVLKNSIKDRKSLAKSLTFIDNRTDKEIGNLAPKGETFEVKFADKDLKFRVEKWFSDDNKVKGNNDIVLMLEELKVYSEKNGDGKASFDKAKVKISSFIKRNNRYYFINRFDNVILSDPKRNLSAPRYLASQISEIITEFINISYVYPVSGNPIPETDITNYDSYLKINYKAFNSELKDGVYKSFKNFYNQLPESEYFVEKNKKGEIARVKNKNGQSAALSEIYCIVDNGKAYRITSAKFEEMHKDDKGFYIISSRKKLLSNSNGSDGIVIGALAAGGIGALIGGLIEHEVNKGSVNGFGYRSETEMNVYIDSLTGAYVFEK</sequence>
<dbReference type="RefSeq" id="WP_263002955.1">
    <property type="nucleotide sequence ID" value="NZ_JAOTEM010000002.1"/>
</dbReference>
<keyword evidence="2" id="KW-1185">Reference proteome</keyword>
<name>A0ABT2W5N9_9FLAO</name>
<evidence type="ECO:0008006" key="3">
    <source>
        <dbReference type="Google" id="ProtNLM"/>
    </source>
</evidence>
<accession>A0ABT2W5N9</accession>
<protein>
    <recommendedName>
        <fullName evidence="3">Glycine zipper family protein</fullName>
    </recommendedName>
</protein>
<gene>
    <name evidence="1" type="ORF">NZ698_09930</name>
</gene>
<dbReference type="EMBL" id="JAOTEM010000002">
    <property type="protein sequence ID" value="MCU7617515.1"/>
    <property type="molecule type" value="Genomic_DNA"/>
</dbReference>
<dbReference type="Proteomes" id="UP001208649">
    <property type="component" value="Unassembled WGS sequence"/>
</dbReference>
<organism evidence="1 2">
    <name type="scientific">Chryseobacterium edaphi</name>
    <dbReference type="NCBI Taxonomy" id="2976532"/>
    <lineage>
        <taxon>Bacteria</taxon>
        <taxon>Pseudomonadati</taxon>
        <taxon>Bacteroidota</taxon>
        <taxon>Flavobacteriia</taxon>
        <taxon>Flavobacteriales</taxon>
        <taxon>Weeksellaceae</taxon>
        <taxon>Chryseobacterium group</taxon>
        <taxon>Chryseobacterium</taxon>
    </lineage>
</organism>